<feature type="coiled-coil region" evidence="4">
    <location>
        <begin position="551"/>
        <end position="705"/>
    </location>
</feature>
<organism evidence="6 7">
    <name type="scientific">Intestinibaculum porci</name>
    <dbReference type="NCBI Taxonomy" id="2487118"/>
    <lineage>
        <taxon>Bacteria</taxon>
        <taxon>Bacillati</taxon>
        <taxon>Bacillota</taxon>
        <taxon>Erysipelotrichia</taxon>
        <taxon>Erysipelotrichales</taxon>
        <taxon>Erysipelotrichaceae</taxon>
        <taxon>Intestinibaculum</taxon>
    </lineage>
</organism>
<dbReference type="FunCoup" id="A0A3G9JS43">
    <property type="interactions" value="47"/>
</dbReference>
<proteinExistence type="inferred from homology"/>
<dbReference type="Pfam" id="PF13558">
    <property type="entry name" value="SbcC_Walker_B"/>
    <property type="match status" value="1"/>
</dbReference>
<dbReference type="PANTHER" id="PTHR32114">
    <property type="entry name" value="ABC TRANSPORTER ABCH.3"/>
    <property type="match status" value="1"/>
</dbReference>
<comment type="similarity">
    <text evidence="1">Belongs to the SMC family. SbcC subfamily.</text>
</comment>
<dbReference type="SUPFAM" id="SSF52540">
    <property type="entry name" value="P-loop containing nucleoside triphosphate hydrolases"/>
    <property type="match status" value="3"/>
</dbReference>
<dbReference type="Gene3D" id="3.40.50.300">
    <property type="entry name" value="P-loop containing nucleotide triphosphate hydrolases"/>
    <property type="match status" value="2"/>
</dbReference>
<feature type="coiled-coil region" evidence="4">
    <location>
        <begin position="755"/>
        <end position="842"/>
    </location>
</feature>
<name>A0A3G9JS43_9FIRM</name>
<keyword evidence="7" id="KW-1185">Reference proteome</keyword>
<dbReference type="OrthoDB" id="9795626at2"/>
<evidence type="ECO:0000256" key="3">
    <source>
        <dbReference type="ARBA" id="ARBA00013368"/>
    </source>
</evidence>
<gene>
    <name evidence="6" type="primary">sbcC</name>
    <name evidence="6" type="ORF">SG0102_21420</name>
</gene>
<dbReference type="PANTHER" id="PTHR32114:SF2">
    <property type="entry name" value="ABC TRANSPORTER ABCH.3"/>
    <property type="match status" value="1"/>
</dbReference>
<dbReference type="InterPro" id="IPR027417">
    <property type="entry name" value="P-loop_NTPase"/>
</dbReference>
<dbReference type="AlphaFoldDB" id="A0A3G9JS43"/>
<dbReference type="Pfam" id="PF13476">
    <property type="entry name" value="AAA_23"/>
    <property type="match status" value="1"/>
</dbReference>
<evidence type="ECO:0000313" key="7">
    <source>
        <dbReference type="Proteomes" id="UP000268059"/>
    </source>
</evidence>
<accession>A0A3G9JS43</accession>
<comment type="subunit">
    <text evidence="2">Heterodimer of SbcC and SbcD.</text>
</comment>
<dbReference type="GO" id="GO:0016887">
    <property type="term" value="F:ATP hydrolysis activity"/>
    <property type="evidence" value="ECO:0007669"/>
    <property type="project" value="InterPro"/>
</dbReference>
<dbReference type="Proteomes" id="UP000268059">
    <property type="component" value="Chromosome"/>
</dbReference>
<evidence type="ECO:0000256" key="4">
    <source>
        <dbReference type="SAM" id="Coils"/>
    </source>
</evidence>
<dbReference type="RefSeq" id="WP_125119958.1">
    <property type="nucleotide sequence ID" value="NZ_AP019309.1"/>
</dbReference>
<evidence type="ECO:0000256" key="1">
    <source>
        <dbReference type="ARBA" id="ARBA00006930"/>
    </source>
</evidence>
<dbReference type="InParanoid" id="A0A3G9JS43"/>
<dbReference type="InterPro" id="IPR038729">
    <property type="entry name" value="Rad50/SbcC_AAA"/>
</dbReference>
<protein>
    <recommendedName>
        <fullName evidence="3">Nuclease SbcCD subunit C</fullName>
    </recommendedName>
</protein>
<keyword evidence="4" id="KW-0175">Coiled coil</keyword>
<dbReference type="KEGG" id="ebm:SG0102_21420"/>
<dbReference type="EMBL" id="AP019309">
    <property type="protein sequence ID" value="BBH27208.1"/>
    <property type="molecule type" value="Genomic_DNA"/>
</dbReference>
<sequence>MKPLKLVMQAFSTYLDKTEIDFSGLNSQGLYLISGETGAGKTTIFDAICFALYGETSGSDRGSDVFRSQYADLKTPTIVELTFELGKKRYIATRKLVYTRGGHLRSNHDDTSLIFPDGTELTGKKQVNDKIRDLLQVDANQFKQIVMIAQGEFSKLLTASSKDKEKIFRDIFHTEKLQRLEKTLMMKTSELGKETSDIHSALNGQLRAIDPEMSYTIHTLDDLAKDLDQQKADYAVLGETYHQQEETYQTIFDRYQTQKAVNEKVYAYKQAKAHYESLRSQKMEFQQTEQKIAYIKQAKDLQVLEKESLREAQELQNLMHEKEQLTANQKKLQEKLDMFQVEKAKLPALEQAIEEASIQKAELEKSVAIKQEYDEKTNERARLLKRLAAQAQKEAALQRKQQDLEETIRQNNEALEAQETLHTQLQDLKDALMQMQNEKIAKLEEASLTQDEFHHKENTYLDAMQVYQDAKSKADAAEAYALEVRLSRDRNSAGILAAHLQEGQPCPVCGALHHPHLAAMEGTNYSEEDLEKAQKEENKYKKILVEKTASKSSAETSANEARERLKKLCEDLAIDWNDQDRLPLKDILTKRLFAAQQEYQDQQKESQRLEAQLKTLQKLKKDQKEHEKKLQEYVTKRNQLSLEKAKAETSVQALSERLQAIAESHPHLEAIDEKLAEMTQLLDKHKREKAKIETKEKTLQAQKTQLTTSLADNAQRYQKQKLVAASKQEAFASALDKQGFDEDFYHKMCLEIDHLKKLEDALAQFKASYSQAEGALAQAKNNGGNGQLIDLAPLAAQVKEEKEKLETLSKTYNQKEKTIADRENLMSDMKKRDAQYQKLQKQYQLYHHLDEMIRGKNDSKTSFERYVLQVYFNAVLQYANVELKRLTNDRYEFVIRENVSGNAGAGLDLDVIDYQSGESRQVNSMSGGEKFKAALALALGLSQMIQSQAGGIELNALFIDEGFGTLDAESLETAIDVLIDMKSDNKVIGIISHVGELENRIDAKIEVFKGPKGSHLRLDL</sequence>
<reference evidence="6 7" key="1">
    <citation type="submission" date="2018-11" db="EMBL/GenBank/DDBJ databases">
        <title>Novel Erysipelotrichaceae bacterium isolated from small intestine of a swine.</title>
        <authorList>
            <person name="Kim J.S."/>
            <person name="Choe H."/>
            <person name="Lee Y.R."/>
            <person name="Kim K.M."/>
            <person name="Park D.S."/>
        </authorList>
    </citation>
    <scope>NUCLEOTIDE SEQUENCE [LARGE SCALE GENOMIC DNA]</scope>
    <source>
        <strain evidence="6 7">SG0102</strain>
    </source>
</reference>
<dbReference type="GO" id="GO:0006302">
    <property type="term" value="P:double-strand break repair"/>
    <property type="evidence" value="ECO:0007669"/>
    <property type="project" value="InterPro"/>
</dbReference>
<evidence type="ECO:0000256" key="2">
    <source>
        <dbReference type="ARBA" id="ARBA00011322"/>
    </source>
</evidence>
<feature type="domain" description="Rad50/SbcC-type AAA" evidence="5">
    <location>
        <begin position="5"/>
        <end position="195"/>
    </location>
</feature>
<feature type="coiled-coil region" evidence="4">
    <location>
        <begin position="268"/>
        <end position="445"/>
    </location>
</feature>
<evidence type="ECO:0000259" key="5">
    <source>
        <dbReference type="Pfam" id="PF13476"/>
    </source>
</evidence>
<evidence type="ECO:0000313" key="6">
    <source>
        <dbReference type="EMBL" id="BBH27208.1"/>
    </source>
</evidence>